<organism evidence="2 3">
    <name type="scientific">Roseicella aquatilis</name>
    <dbReference type="NCBI Taxonomy" id="2527868"/>
    <lineage>
        <taxon>Bacteria</taxon>
        <taxon>Pseudomonadati</taxon>
        <taxon>Pseudomonadota</taxon>
        <taxon>Alphaproteobacteria</taxon>
        <taxon>Acetobacterales</taxon>
        <taxon>Roseomonadaceae</taxon>
        <taxon>Roseicella</taxon>
    </lineage>
</organism>
<comment type="caution">
    <text evidence="2">The sequence shown here is derived from an EMBL/GenBank/DDBJ whole genome shotgun (WGS) entry which is preliminary data.</text>
</comment>
<dbReference type="AlphaFoldDB" id="A0A4R4D3H7"/>
<feature type="non-terminal residue" evidence="2">
    <location>
        <position position="1"/>
    </location>
</feature>
<evidence type="ECO:0000313" key="3">
    <source>
        <dbReference type="Proteomes" id="UP000295023"/>
    </source>
</evidence>
<dbReference type="GO" id="GO:0006313">
    <property type="term" value="P:DNA transposition"/>
    <property type="evidence" value="ECO:0007669"/>
    <property type="project" value="InterPro"/>
</dbReference>
<feature type="domain" description="Transposase IS4-like" evidence="1">
    <location>
        <begin position="5"/>
        <end position="129"/>
    </location>
</feature>
<accession>A0A4R4D3H7</accession>
<feature type="non-terminal residue" evidence="2">
    <location>
        <position position="130"/>
    </location>
</feature>
<keyword evidence="3" id="KW-1185">Reference proteome</keyword>
<dbReference type="Pfam" id="PF01609">
    <property type="entry name" value="DDE_Tnp_1"/>
    <property type="match status" value="1"/>
</dbReference>
<sequence length="130" mass="13906">VVATPADAPGFATIILGMARGIGLPKTVLADTGFASGPAVAALEARGIEPLVAIGRTQPHRAYDFRPPPQPKAPRRVHEPWRLAMQAKLQTPDAKALYARRKHTVEPVFGSIKAALGFTRFHLRGLAQVA</sequence>
<evidence type="ECO:0000259" key="1">
    <source>
        <dbReference type="Pfam" id="PF01609"/>
    </source>
</evidence>
<dbReference type="RefSeq" id="WP_165943681.1">
    <property type="nucleotide sequence ID" value="NZ_SKBM01000109.1"/>
</dbReference>
<name>A0A4R4D3H7_9PROT</name>
<proteinExistence type="predicted"/>
<reference evidence="2 3" key="1">
    <citation type="submission" date="2019-03" db="EMBL/GenBank/DDBJ databases">
        <title>Paracraurococcus aquatilis NE82 genome sequence.</title>
        <authorList>
            <person name="Zhao Y."/>
            <person name="Du Z."/>
        </authorList>
    </citation>
    <scope>NUCLEOTIDE SEQUENCE [LARGE SCALE GENOMIC DNA]</scope>
    <source>
        <strain evidence="2 3">NE82</strain>
    </source>
</reference>
<dbReference type="InterPro" id="IPR002559">
    <property type="entry name" value="Transposase_11"/>
</dbReference>
<dbReference type="GO" id="GO:0003677">
    <property type="term" value="F:DNA binding"/>
    <property type="evidence" value="ECO:0007669"/>
    <property type="project" value="InterPro"/>
</dbReference>
<dbReference type="Proteomes" id="UP000295023">
    <property type="component" value="Unassembled WGS sequence"/>
</dbReference>
<evidence type="ECO:0000313" key="2">
    <source>
        <dbReference type="EMBL" id="TCZ49331.1"/>
    </source>
</evidence>
<dbReference type="GO" id="GO:0004803">
    <property type="term" value="F:transposase activity"/>
    <property type="evidence" value="ECO:0007669"/>
    <property type="project" value="InterPro"/>
</dbReference>
<protein>
    <submittedName>
        <fullName evidence="2">IS5/IS1182 family transposase</fullName>
    </submittedName>
</protein>
<gene>
    <name evidence="2" type="ORF">EXY23_27470</name>
</gene>
<dbReference type="EMBL" id="SKBM01000109">
    <property type="protein sequence ID" value="TCZ49331.1"/>
    <property type="molecule type" value="Genomic_DNA"/>
</dbReference>